<accession>A0A172TTL2</accession>
<reference evidence="5" key="1">
    <citation type="submission" date="2015-01" db="EMBL/GenBank/DDBJ databases">
        <title>Flavisolibacter sp./LCS9/ whole genome sequencing.</title>
        <authorList>
            <person name="Kim M.K."/>
            <person name="Srinivasan S."/>
            <person name="Lee J.-J."/>
        </authorList>
    </citation>
    <scope>NUCLEOTIDE SEQUENCE [LARGE SCALE GENOMIC DNA]</scope>
    <source>
        <strain evidence="5">LCS9</strain>
    </source>
</reference>
<dbReference type="Gene3D" id="1.50.10.20">
    <property type="match status" value="1"/>
</dbReference>
<dbReference type="PANTHER" id="PTHR40094">
    <property type="entry name" value="ALPHA-2-MACROGLOBULIN HOMOLOG"/>
    <property type="match status" value="1"/>
</dbReference>
<dbReference type="RefSeq" id="WP_066403089.1">
    <property type="nucleotide sequence ID" value="NZ_CP011390.1"/>
</dbReference>
<dbReference type="SUPFAM" id="SSF48239">
    <property type="entry name" value="Terpenoid cyclases/Protein prenyltransferases"/>
    <property type="match status" value="1"/>
</dbReference>
<feature type="chain" id="PRO_5008001128" evidence="2">
    <location>
        <begin position="23"/>
        <end position="2036"/>
    </location>
</feature>
<dbReference type="InterPro" id="IPR002890">
    <property type="entry name" value="MG2"/>
</dbReference>
<protein>
    <submittedName>
        <fullName evidence="4">Alpha-2-macroglobulin</fullName>
    </submittedName>
</protein>
<dbReference type="GO" id="GO:0004866">
    <property type="term" value="F:endopeptidase inhibitor activity"/>
    <property type="evidence" value="ECO:0007669"/>
    <property type="project" value="InterPro"/>
</dbReference>
<dbReference type="Pfam" id="PF17973">
    <property type="entry name" value="bMG10"/>
    <property type="match status" value="1"/>
</dbReference>
<feature type="signal peptide" evidence="2">
    <location>
        <begin position="1"/>
        <end position="22"/>
    </location>
</feature>
<keyword evidence="5" id="KW-1185">Reference proteome</keyword>
<gene>
    <name evidence="4" type="ORF">SY85_07540</name>
</gene>
<dbReference type="SMART" id="SM01360">
    <property type="entry name" value="A2M"/>
    <property type="match status" value="1"/>
</dbReference>
<dbReference type="InterPro" id="IPR051802">
    <property type="entry name" value="YfhM-like"/>
</dbReference>
<dbReference type="PANTHER" id="PTHR40094:SF1">
    <property type="entry name" value="UBIQUITIN DOMAIN-CONTAINING PROTEIN"/>
    <property type="match status" value="1"/>
</dbReference>
<evidence type="ECO:0000256" key="2">
    <source>
        <dbReference type="SAM" id="SignalP"/>
    </source>
</evidence>
<dbReference type="PATRIC" id="fig|1492898.3.peg.1617"/>
<dbReference type="EMBL" id="CP011390">
    <property type="protein sequence ID" value="ANE50370.1"/>
    <property type="molecule type" value="Genomic_DNA"/>
</dbReference>
<dbReference type="KEGG" id="fla:SY85_07540"/>
<evidence type="ECO:0000313" key="5">
    <source>
        <dbReference type="Proteomes" id="UP000077177"/>
    </source>
</evidence>
<evidence type="ECO:0000259" key="3">
    <source>
        <dbReference type="SMART" id="SM01360"/>
    </source>
</evidence>
<comment type="similarity">
    <text evidence="1">Belongs to the protease inhibitor I39 (alpha-2-macroglobulin) family. Bacterial alpha-2-macroglobulin subfamily.</text>
</comment>
<dbReference type="Proteomes" id="UP000077177">
    <property type="component" value="Chromosome"/>
</dbReference>
<proteinExistence type="inferred from homology"/>
<dbReference type="Pfam" id="PF01835">
    <property type="entry name" value="MG2"/>
    <property type="match status" value="1"/>
</dbReference>
<dbReference type="Pfam" id="PF00207">
    <property type="entry name" value="A2M"/>
    <property type="match status" value="1"/>
</dbReference>
<sequence length="2036" mass="233696">MKLIKPFLFLAIILCSASLLYAQKVKTYDAQWKKVNDLVQKELPKSALIEVQKIYTQAKAEGQDAQLIKALVYITELQAENREDNEVVSIRELEKEVNQVKEPATSILKSLLANRYWQYFQQQRYQLYNRTNTVDFKKEDIATWTAEDLHKKISSLYLQSLQNKPLLQSTKLDNYEAILLKGNVRSLRPTLYDLLAHTALNYFNNSERDIKKPAYAFEINQREAFAPAEEYAKARFVTNDSISLHYKALLIYQELIRFHIADKDPSALIDADIDRLQFVYQNTVLTNKDDLYKQALEQLTNKWQNIPSASQAWFLLAAYYYQSGQQYAPLKDTTNRFAIVQAKTILERIIKENKDKNEGWTNSYNLLQEINRPSYRFEIERVNVPNLPFRSLITYKNVPSLYFRIIKADSSTKKLMRSLYEDKQWDALTKTTSLRQWQQALPATNDLQEHAAEVKIDALPVGEYVLLTATNDNFGKQYHLAAQLFYVSNISYINLNNQFFILNRESGQPIANAAVQVFTQEYDYKTSSYKKQKLGEYKSDKNGFIEVVNKKEKQDNSYYLDIRTGSDFLNMEDPFYHTYYYDQRNEKPATKQIFYFTDRALYRPGQTIYVKGIVINKQGKENSIATNYKTTILLRNANYEDIDSLSVTTNEFGSFTGKFNLPQNLLNGEFSIRDKEGNGMAEFSVEEYKRPKFYVDFEKVKETYKAGDTVTVTGFAKAYAGNNIDGAKVAYRVVRQPRFIYPWLTWRWWLPRAETMEIAHGITTTDKDGKFTVRFTAIPDKKIDRKLEPVFDYRIYTDITDINGETRSGENIVSAGYKSLLLSIYTPERIAADSLKTIQVQAKNMNGEVQKATVTLNIAKLQPEQRLIRKRYWQQPDQYIMSKEEYIRLFPNDEYSNESDRTSWQKGQTIYTQTDSTRINGAWALEKLNVKPGFYQFEFITKDNEGQEVKDIKYVEVFDTKTKELAKPDYLWTVATNKDIQPGEKTSLQIGSSANDVFLVQQTDKNKEAQNDAYTYNYTTLNNEKRAIELGATEADRGGYGVSFFFVKHNRFYQYSETVSVPWSNKELDITYSTFRDKLLPGSQEKWQVKISGYKGDRAAAEVLASMYDASLDQFKPHNWSIPSIWASYYRTGQWQGTQNFSAVPSQIKWVNDRDYQGFFKQYDRFFFEEDTRVYSYNRRMAVKSAAAANSAAREKQSKAMPTTDSAAPAMAQRMEVVAVNGVYKDIDDVQVTDTSTSTPEGNSAIQIRKNLNETAFFFPDLQTDSAGNISFSFTTPEALTRWKLQTLAHTKELAFGSLQKEVVTQKELMVQPNAPRFLRQGDRLELTAKIVNLTDKEMTGQAELQLVDAATNTSVDGWFQNMFPNQYFTVAPGQSEVVKFPIEVPFTFNSALAWRVVARSGNFSDGEEAAIPVLTNKMLVTETLPLPMRGTGTKNFTFEKLLNTNSETLQHLNLSVEYTANPAWYAVQALPYLMEQECEYTEQIWNRYYANVLAMKIVKDAPRVKQIMEQWKTIDTAALLSNLQKNEDLKSALLEETPWVLQAKSETQQKKNIALLFDLVRMSGELKTTLQKLKEMQSENGGFVWIKGAPEDRYMTQYILTGVGQLKQLGAITLEGGTELSSIVSKALPYLDMKLKQDYDRLIKAKANLKIQPCDPLQAQYLYMRSMLLDYSISKDVQTAYNYYRKQAQTQWTKAGKNGQGMIALALHRTGDTKTPVAILKSLKERALISEEMGMYWKDNSFGFSWLWYHAPIETQSLLIEAFSEITKDTKAVDDMRTWLIKNKQTNNWHTTKATAHACYAMLLQGSEWLTNEPVVTVKLGGTTVSSQDNNRTEAGTGYFKKTIEPQFIKPEMGNITVTVNETKHTGASQPVNAPSWGAVYWQYFEDLDKITSAATPLKLSKKLFIEKNTDHGPVLTPVEEGVPVAVGDKIKVRVELRVDRDMEYVHMKDMRASGLEPVNVLSGYKWQGGLGYYETTKDASTNFFFPYLQKGTYVFEYPLFVSHTGNFSNGITTIQCLYAPEFSAHSEGVRLTVE</sequence>
<evidence type="ECO:0000256" key="1">
    <source>
        <dbReference type="ARBA" id="ARBA00010556"/>
    </source>
</evidence>
<dbReference type="Gene3D" id="2.60.40.1930">
    <property type="match status" value="1"/>
</dbReference>
<dbReference type="InterPro" id="IPR001599">
    <property type="entry name" value="Macroglobln_a2"/>
</dbReference>
<keyword evidence="2" id="KW-0732">Signal</keyword>
<reference evidence="4 5" key="2">
    <citation type="journal article" date="2016" name="Int. J. Syst. Evol. Microbiol.">
        <title>Flavisolibacter tropicus sp. nov., isolated from tropical soil.</title>
        <authorList>
            <person name="Lee J.J."/>
            <person name="Kang M.S."/>
            <person name="Kim G.S."/>
            <person name="Lee C.S."/>
            <person name="Lim S."/>
            <person name="Lee J."/>
            <person name="Roh S.H."/>
            <person name="Kang H."/>
            <person name="Ha J.M."/>
            <person name="Bae S."/>
            <person name="Jung H.Y."/>
            <person name="Kim M.K."/>
        </authorList>
    </citation>
    <scope>NUCLEOTIDE SEQUENCE [LARGE SCALE GENOMIC DNA]</scope>
    <source>
        <strain evidence="4 5">LCS9</strain>
    </source>
</reference>
<evidence type="ECO:0000313" key="4">
    <source>
        <dbReference type="EMBL" id="ANE50370.1"/>
    </source>
</evidence>
<dbReference type="InterPro" id="IPR041246">
    <property type="entry name" value="Bact_MG10"/>
</dbReference>
<dbReference type="OrthoDB" id="9767116at2"/>
<dbReference type="InterPro" id="IPR008930">
    <property type="entry name" value="Terpenoid_cyclase/PrenylTrfase"/>
</dbReference>
<organism evidence="4 5">
    <name type="scientific">Flavisolibacter tropicus</name>
    <dbReference type="NCBI Taxonomy" id="1492898"/>
    <lineage>
        <taxon>Bacteria</taxon>
        <taxon>Pseudomonadati</taxon>
        <taxon>Bacteroidota</taxon>
        <taxon>Chitinophagia</taxon>
        <taxon>Chitinophagales</taxon>
        <taxon>Chitinophagaceae</taxon>
        <taxon>Flavisolibacter</taxon>
    </lineage>
</organism>
<dbReference type="STRING" id="1492898.SY85_07540"/>
<feature type="domain" description="Alpha-2-macroglobulin" evidence="3">
    <location>
        <begin position="1255"/>
        <end position="1345"/>
    </location>
</feature>
<name>A0A172TTL2_9BACT</name>